<dbReference type="PANTHER" id="PTHR45982">
    <property type="entry name" value="REGULATOR OF CHROMOSOME CONDENSATION"/>
    <property type="match status" value="1"/>
</dbReference>
<dbReference type="SUPFAM" id="SSF50985">
    <property type="entry name" value="RCC1/BLIP-II"/>
    <property type="match status" value="2"/>
</dbReference>
<sequence>MIAQSLGVGGGSDSFHSLAVSANGKVYAWGGNWAGQLGNGTIIHSALPVDISNQGALTGKTIVQVANGFAHSLALATDGTVYAWGYGRQGQLGNGEIYSDNEPGISSPLQVPNLSGVMAIVAGRLFSLALKSDGTVYAWGEGYSSLPTRVNGLTGIISIAGGAGHSLALKSNGRVYAWGNNNFGQLGNGTKNASPWPVEVRNLAGIVAIAAGATHSVALKTDGTVYAWGSGDYYGPPASVGSTLPVKIPNLADIKAIATGAIFSLALKNDGTVYAWGGGAQGQLGTGVLYDGYVTVPVQVTGITGVTAIAGGSEHALALKADGSIYAWGGGFFGQLGNGTFNNSYEPVKVKGLNLNQPPLPPNPSIINWDKTLGGDFNEQLNTLHQTTDGGYILGGWSDSNISGDKSENNKGSEDYWVIKVNAFGNKEWDKTIGGSYGDVLYSIQQTADGGYILGGTSSSNADGDKSENNRGITDYWVVKLNAAGSKEWDRTYGGSKEDNLFSIQQTTDGGYILGGSSNSDAGGDKSENSKGVTDYWVVKVNASGNKEWDKTIGGDLDDFFRSIHQTNDGGYILGGTSNSGASGDKSENSKGFQDYWVVRLDASGNKLWDKTIGGIGDDYLSSLLQTTDGGYILAGSSNYDAGGDRSENSKGDLDYWVVKLNPTGNKEWDRTLGGDSYDSAPSVRQTTDGGYILGGNSISGRSGDKTEPNIGGHDYWIIKLDRNGNKEGDRTIGGNKSDGLTSVLQTTDGGYILGGSSGSDASGDKSQNSKGYTDFWIVKLVGDILSPVICDLGLTTKITQAEPWYGLWGYSHGAGSIDLKVTGGTAPYTYQWNAGVSSQDIPVAMPGQYSVTVTDANGCRATTHVFVGKKDDFLRVLSSHQNVTAPGRSDGSIDLTVVGGVVPATYRWSNGAWVNFSEDLTNLSAGTYTVVVTDAFGRKATTTVIISEPGTPLSLAISHQNVSAAGKQDGAVDLTVIGGSGPYTYQWNTGARTEDLHYAAPGLYSVIVTDATGATATSSVRVEVGRTPTLLTHQPAAGEDLLALPATLTVYPNPATDKATVNFSLTTAGKYTLDLYDIRGAKVKTLASGKTPANKALEVKVNVGEFAKGIYLLKLQTDQGVSSQRLLIQR</sequence>
<dbReference type="Pfam" id="PF00415">
    <property type="entry name" value="RCC1"/>
    <property type="match status" value="2"/>
</dbReference>
<keyword evidence="6" id="KW-1185">Reference proteome</keyword>
<evidence type="ECO:0000313" key="5">
    <source>
        <dbReference type="EMBL" id="GEO07110.1"/>
    </source>
</evidence>
<reference evidence="5 6" key="1">
    <citation type="submission" date="2019-07" db="EMBL/GenBank/DDBJ databases">
        <title>Whole genome shotgun sequence of Adhaeribacter aerolatus NBRC 106133.</title>
        <authorList>
            <person name="Hosoyama A."/>
            <person name="Uohara A."/>
            <person name="Ohji S."/>
            <person name="Ichikawa N."/>
        </authorList>
    </citation>
    <scope>NUCLEOTIDE SEQUENCE [LARGE SCALE GENOMIC DNA]</scope>
    <source>
        <strain evidence="5 6">NBRC 106133</strain>
    </source>
</reference>
<dbReference type="Gene3D" id="2.130.10.30">
    <property type="entry name" value="Regulator of chromosome condensation 1/beta-lactamase-inhibitor protein II"/>
    <property type="match status" value="2"/>
</dbReference>
<protein>
    <submittedName>
        <fullName evidence="5">Uncharacterized protein</fullName>
    </submittedName>
</protein>
<name>A0A512B576_9BACT</name>
<organism evidence="5 6">
    <name type="scientific">Adhaeribacter aerolatus</name>
    <dbReference type="NCBI Taxonomy" id="670289"/>
    <lineage>
        <taxon>Bacteria</taxon>
        <taxon>Pseudomonadati</taxon>
        <taxon>Bacteroidota</taxon>
        <taxon>Cytophagia</taxon>
        <taxon>Cytophagales</taxon>
        <taxon>Hymenobacteraceae</taxon>
        <taxon>Adhaeribacter</taxon>
    </lineage>
</organism>
<keyword evidence="2" id="KW-0677">Repeat</keyword>
<dbReference type="EMBL" id="BJYS01000051">
    <property type="protein sequence ID" value="GEO07110.1"/>
    <property type="molecule type" value="Genomic_DNA"/>
</dbReference>
<dbReference type="PROSITE" id="PS00626">
    <property type="entry name" value="RCC1_2"/>
    <property type="match status" value="2"/>
</dbReference>
<dbReference type="AlphaFoldDB" id="A0A512B576"/>
<dbReference type="Proteomes" id="UP000321532">
    <property type="component" value="Unassembled WGS sequence"/>
</dbReference>
<dbReference type="PRINTS" id="PR00633">
    <property type="entry name" value="RCCNDNSATION"/>
</dbReference>
<dbReference type="PROSITE" id="PS50012">
    <property type="entry name" value="RCC1_3"/>
    <property type="match status" value="7"/>
</dbReference>
<dbReference type="Pfam" id="PF13573">
    <property type="entry name" value="SprB"/>
    <property type="match status" value="3"/>
</dbReference>
<dbReference type="InterPro" id="IPR000408">
    <property type="entry name" value="Reg_chr_condens"/>
</dbReference>
<evidence type="ECO:0000256" key="1">
    <source>
        <dbReference type="ARBA" id="ARBA00022658"/>
    </source>
</evidence>
<accession>A0A512B576</accession>
<evidence type="ECO:0000259" key="3">
    <source>
        <dbReference type="Pfam" id="PF18962"/>
    </source>
</evidence>
<evidence type="ECO:0000259" key="4">
    <source>
        <dbReference type="Pfam" id="PF25390"/>
    </source>
</evidence>
<dbReference type="Pfam" id="PF25390">
    <property type="entry name" value="WD40_RLD"/>
    <property type="match status" value="1"/>
</dbReference>
<proteinExistence type="predicted"/>
<comment type="caution">
    <text evidence="5">The sequence shown here is derived from an EMBL/GenBank/DDBJ whole genome shotgun (WGS) entry which is preliminary data.</text>
</comment>
<feature type="domain" description="Secretion system C-terminal sorting" evidence="3">
    <location>
        <begin position="1051"/>
        <end position="1129"/>
    </location>
</feature>
<evidence type="ECO:0000313" key="6">
    <source>
        <dbReference type="Proteomes" id="UP000321532"/>
    </source>
</evidence>
<gene>
    <name evidence="5" type="ORF">AAE02nite_47740</name>
</gene>
<dbReference type="InterPro" id="IPR025667">
    <property type="entry name" value="SprB_repeat"/>
</dbReference>
<dbReference type="Gene3D" id="2.60.40.740">
    <property type="match status" value="1"/>
</dbReference>
<dbReference type="InterPro" id="IPR009091">
    <property type="entry name" value="RCC1/BLIP-II"/>
</dbReference>
<feature type="domain" description="RCC1-like" evidence="4">
    <location>
        <begin position="147"/>
        <end position="410"/>
    </location>
</feature>
<dbReference type="InterPro" id="IPR026444">
    <property type="entry name" value="Secre_tail"/>
</dbReference>
<dbReference type="InterPro" id="IPR051553">
    <property type="entry name" value="Ran_GTPase-activating"/>
</dbReference>
<dbReference type="NCBIfam" id="TIGR04183">
    <property type="entry name" value="Por_Secre_tail"/>
    <property type="match status" value="1"/>
</dbReference>
<evidence type="ECO:0000256" key="2">
    <source>
        <dbReference type="ARBA" id="ARBA00022737"/>
    </source>
</evidence>
<dbReference type="PANTHER" id="PTHR45982:SF1">
    <property type="entry name" value="REGULATOR OF CHROMOSOME CONDENSATION"/>
    <property type="match status" value="1"/>
</dbReference>
<dbReference type="InterPro" id="IPR058923">
    <property type="entry name" value="RCC1-like_dom"/>
</dbReference>
<keyword evidence="1" id="KW-0344">Guanine-nucleotide releasing factor</keyword>
<dbReference type="Pfam" id="PF18962">
    <property type="entry name" value="Por_Secre_tail"/>
    <property type="match status" value="1"/>
</dbReference>